<evidence type="ECO:0000259" key="5">
    <source>
        <dbReference type="PROSITE" id="PS50893"/>
    </source>
</evidence>
<dbReference type="Gene3D" id="3.40.50.300">
    <property type="entry name" value="P-loop containing nucleotide triphosphate hydrolases"/>
    <property type="match status" value="1"/>
</dbReference>
<sequence>MSSQVNALSIKALRKTYDGGVEALKGIDLTVQQGDFFALLGPNGAGKSTTIGIISALVNKTQGEVSVFGHSIDTALNAAKKCIGLVPQEFNFNQFETVLQIVVNQAGYYGVPRSEALVRAEKYLGQLDLWEKRDARARELSGGMKRRLMIARALMHEPKLLILDEPTAGVDIEIRRSMWRFLKQINQEGVTIILTTHYLEEAEMLCRNIGIIDKGLLVECTSMKSLLAKLHIETFMLDLKPGSGEVRLEGVEWRRLDDNTLEVDVEKSASLNGVFAQLTEQGVEVQSMRNKANRLEELFVSLVENGRQRKEVK</sequence>
<evidence type="ECO:0000313" key="6">
    <source>
        <dbReference type="EMBL" id="GAA5194026.1"/>
    </source>
</evidence>
<dbReference type="InterPro" id="IPR017871">
    <property type="entry name" value="ABC_transporter-like_CS"/>
</dbReference>
<evidence type="ECO:0000256" key="1">
    <source>
        <dbReference type="ARBA" id="ARBA00022448"/>
    </source>
</evidence>
<evidence type="ECO:0000313" key="7">
    <source>
        <dbReference type="Proteomes" id="UP001501600"/>
    </source>
</evidence>
<comment type="caution">
    <text evidence="6">The sequence shown here is derived from an EMBL/GenBank/DDBJ whole genome shotgun (WGS) entry which is preliminary data.</text>
</comment>
<feature type="domain" description="ABC transporter" evidence="5">
    <location>
        <begin position="8"/>
        <end position="239"/>
    </location>
</feature>
<proteinExistence type="predicted"/>
<dbReference type="InterPro" id="IPR003439">
    <property type="entry name" value="ABC_transporter-like_ATP-bd"/>
</dbReference>
<dbReference type="InterPro" id="IPR050763">
    <property type="entry name" value="ABC_transporter_ATP-binding"/>
</dbReference>
<name>A0ABP9SC57_9GAMM</name>
<keyword evidence="3 6" id="KW-0067">ATP-binding</keyword>
<protein>
    <submittedName>
        <fullName evidence="6">ABC transporter ATP-binding protein</fullName>
    </submittedName>
</protein>
<dbReference type="GO" id="GO:0005524">
    <property type="term" value="F:ATP binding"/>
    <property type="evidence" value="ECO:0007669"/>
    <property type="project" value="UniProtKB-KW"/>
</dbReference>
<keyword evidence="2" id="KW-0547">Nucleotide-binding</keyword>
<organism evidence="6 7">
    <name type="scientific">Ferrimonas gelatinilytica</name>
    <dbReference type="NCBI Taxonomy" id="1255257"/>
    <lineage>
        <taxon>Bacteria</taxon>
        <taxon>Pseudomonadati</taxon>
        <taxon>Pseudomonadota</taxon>
        <taxon>Gammaproteobacteria</taxon>
        <taxon>Alteromonadales</taxon>
        <taxon>Ferrimonadaceae</taxon>
        <taxon>Ferrimonas</taxon>
    </lineage>
</organism>
<dbReference type="PANTHER" id="PTHR42711:SF15">
    <property type="entry name" value="ABC-TYPE MULTIDRUG TRANSPORT SYSTEM, ATPASE COMPONENT"/>
    <property type="match status" value="1"/>
</dbReference>
<dbReference type="EMBL" id="BAABLF010000028">
    <property type="protein sequence ID" value="GAA5194026.1"/>
    <property type="molecule type" value="Genomic_DNA"/>
</dbReference>
<dbReference type="PROSITE" id="PS50893">
    <property type="entry name" value="ABC_TRANSPORTER_2"/>
    <property type="match status" value="1"/>
</dbReference>
<dbReference type="RefSeq" id="WP_345317609.1">
    <property type="nucleotide sequence ID" value="NZ_BAABLF010000028.1"/>
</dbReference>
<evidence type="ECO:0000256" key="2">
    <source>
        <dbReference type="ARBA" id="ARBA00022741"/>
    </source>
</evidence>
<evidence type="ECO:0000256" key="4">
    <source>
        <dbReference type="SAM" id="Coils"/>
    </source>
</evidence>
<dbReference type="InterPro" id="IPR003593">
    <property type="entry name" value="AAA+_ATPase"/>
</dbReference>
<gene>
    <name evidence="6" type="ORF">GCM10025772_26080</name>
</gene>
<keyword evidence="4" id="KW-0175">Coiled coil</keyword>
<evidence type="ECO:0000256" key="3">
    <source>
        <dbReference type="ARBA" id="ARBA00022840"/>
    </source>
</evidence>
<dbReference type="PROSITE" id="PS00211">
    <property type="entry name" value="ABC_TRANSPORTER_1"/>
    <property type="match status" value="1"/>
</dbReference>
<keyword evidence="1" id="KW-0813">Transport</keyword>
<reference evidence="7" key="1">
    <citation type="journal article" date="2019" name="Int. J. Syst. Evol. Microbiol.">
        <title>The Global Catalogue of Microorganisms (GCM) 10K type strain sequencing project: providing services to taxonomists for standard genome sequencing and annotation.</title>
        <authorList>
            <consortium name="The Broad Institute Genomics Platform"/>
            <consortium name="The Broad Institute Genome Sequencing Center for Infectious Disease"/>
            <person name="Wu L."/>
            <person name="Ma J."/>
        </authorList>
    </citation>
    <scope>NUCLEOTIDE SEQUENCE [LARGE SCALE GENOMIC DNA]</scope>
    <source>
        <strain evidence="7">JCM 18720</strain>
    </source>
</reference>
<feature type="coiled-coil region" evidence="4">
    <location>
        <begin position="278"/>
        <end position="305"/>
    </location>
</feature>
<dbReference type="Proteomes" id="UP001501600">
    <property type="component" value="Unassembled WGS sequence"/>
</dbReference>
<dbReference type="SMART" id="SM00382">
    <property type="entry name" value="AAA"/>
    <property type="match status" value="1"/>
</dbReference>
<dbReference type="PANTHER" id="PTHR42711">
    <property type="entry name" value="ABC TRANSPORTER ATP-BINDING PROTEIN"/>
    <property type="match status" value="1"/>
</dbReference>
<keyword evidence="7" id="KW-1185">Reference proteome</keyword>
<dbReference type="Pfam" id="PF00005">
    <property type="entry name" value="ABC_tran"/>
    <property type="match status" value="1"/>
</dbReference>
<dbReference type="CDD" id="cd03230">
    <property type="entry name" value="ABC_DR_subfamily_A"/>
    <property type="match status" value="1"/>
</dbReference>
<accession>A0ABP9SC57</accession>
<dbReference type="InterPro" id="IPR027417">
    <property type="entry name" value="P-loop_NTPase"/>
</dbReference>
<dbReference type="SUPFAM" id="SSF52540">
    <property type="entry name" value="P-loop containing nucleoside triphosphate hydrolases"/>
    <property type="match status" value="1"/>
</dbReference>